<feature type="signal peptide" evidence="1">
    <location>
        <begin position="1"/>
        <end position="21"/>
    </location>
</feature>
<evidence type="ECO:0000313" key="3">
    <source>
        <dbReference type="Proteomes" id="UP000256373"/>
    </source>
</evidence>
<dbReference type="RefSeq" id="WP_115833684.1">
    <property type="nucleotide sequence ID" value="NZ_QNUL01000031.1"/>
</dbReference>
<dbReference type="Proteomes" id="UP000256373">
    <property type="component" value="Unassembled WGS sequence"/>
</dbReference>
<dbReference type="OrthoDB" id="957239at2"/>
<evidence type="ECO:0008006" key="4">
    <source>
        <dbReference type="Google" id="ProtNLM"/>
    </source>
</evidence>
<proteinExistence type="predicted"/>
<evidence type="ECO:0000313" key="2">
    <source>
        <dbReference type="EMBL" id="REA57070.1"/>
    </source>
</evidence>
<keyword evidence="1" id="KW-0732">Signal</keyword>
<accession>A0A3D8Y5L2</accession>
<organism evidence="2 3">
    <name type="scientific">Dyadobacter luteus</name>
    <dbReference type="NCBI Taxonomy" id="2259619"/>
    <lineage>
        <taxon>Bacteria</taxon>
        <taxon>Pseudomonadati</taxon>
        <taxon>Bacteroidota</taxon>
        <taxon>Cytophagia</taxon>
        <taxon>Cytophagales</taxon>
        <taxon>Spirosomataceae</taxon>
        <taxon>Dyadobacter</taxon>
    </lineage>
</organism>
<keyword evidence="3" id="KW-1185">Reference proteome</keyword>
<dbReference type="AlphaFoldDB" id="A0A3D8Y5L2"/>
<gene>
    <name evidence="2" type="ORF">DSL64_24980</name>
</gene>
<protein>
    <recommendedName>
        <fullName evidence="4">DUF5004 domain-containing protein</fullName>
    </recommendedName>
</protein>
<feature type="chain" id="PRO_5017835446" description="DUF5004 domain-containing protein" evidence="1">
    <location>
        <begin position="22"/>
        <end position="153"/>
    </location>
</feature>
<dbReference type="PROSITE" id="PS51257">
    <property type="entry name" value="PROKAR_LIPOPROTEIN"/>
    <property type="match status" value="1"/>
</dbReference>
<sequence>MIKAKNILLVLGWLSCLIACSSGSQNPEEAAERLTAVKQWKISQIYIDDVQSLKDGKIVSRFGGVDFERYMETVQFKKDGTFEGVFKGDPTPFRLKWTRTNKNIEVSADGQQGGAWAVAPAGVSTGKFTMSTSSTAYDYPRTTKIALEFTAED</sequence>
<name>A0A3D8Y5L2_9BACT</name>
<reference evidence="2 3" key="1">
    <citation type="submission" date="2018-07" db="EMBL/GenBank/DDBJ databases">
        <title>Dyadobacter roseus sp. nov., isolated from rose rhizosphere soil.</title>
        <authorList>
            <person name="Chen L."/>
        </authorList>
    </citation>
    <scope>NUCLEOTIDE SEQUENCE [LARGE SCALE GENOMIC DNA]</scope>
    <source>
        <strain evidence="2 3">RS19</strain>
    </source>
</reference>
<evidence type="ECO:0000256" key="1">
    <source>
        <dbReference type="SAM" id="SignalP"/>
    </source>
</evidence>
<comment type="caution">
    <text evidence="2">The sequence shown here is derived from an EMBL/GenBank/DDBJ whole genome shotgun (WGS) entry which is preliminary data.</text>
</comment>
<dbReference type="EMBL" id="QNUL01000031">
    <property type="protein sequence ID" value="REA57070.1"/>
    <property type="molecule type" value="Genomic_DNA"/>
</dbReference>